<protein>
    <submittedName>
        <fullName evidence="1">Uncharacterized protein</fullName>
    </submittedName>
</protein>
<dbReference type="EMBL" id="GGEC01063698">
    <property type="protein sequence ID" value="MBX44182.1"/>
    <property type="molecule type" value="Transcribed_RNA"/>
</dbReference>
<proteinExistence type="predicted"/>
<evidence type="ECO:0000313" key="1">
    <source>
        <dbReference type="EMBL" id="MBX44182.1"/>
    </source>
</evidence>
<reference evidence="1" key="1">
    <citation type="submission" date="2018-02" db="EMBL/GenBank/DDBJ databases">
        <title>Rhizophora mucronata_Transcriptome.</title>
        <authorList>
            <person name="Meera S.P."/>
            <person name="Sreeshan A."/>
            <person name="Augustine A."/>
        </authorList>
    </citation>
    <scope>NUCLEOTIDE SEQUENCE</scope>
    <source>
        <tissue evidence="1">Leaf</tissue>
    </source>
</reference>
<organism evidence="1">
    <name type="scientific">Rhizophora mucronata</name>
    <name type="common">Asiatic mangrove</name>
    <dbReference type="NCBI Taxonomy" id="61149"/>
    <lineage>
        <taxon>Eukaryota</taxon>
        <taxon>Viridiplantae</taxon>
        <taxon>Streptophyta</taxon>
        <taxon>Embryophyta</taxon>
        <taxon>Tracheophyta</taxon>
        <taxon>Spermatophyta</taxon>
        <taxon>Magnoliopsida</taxon>
        <taxon>eudicotyledons</taxon>
        <taxon>Gunneridae</taxon>
        <taxon>Pentapetalae</taxon>
        <taxon>rosids</taxon>
        <taxon>fabids</taxon>
        <taxon>Malpighiales</taxon>
        <taxon>Rhizophoraceae</taxon>
        <taxon>Rhizophora</taxon>
    </lineage>
</organism>
<sequence>MEENKFWTYKVTKKLIMVKQRIATCLVAKLYAYWIAS</sequence>
<dbReference type="AlphaFoldDB" id="A0A2P2NNU5"/>
<accession>A0A2P2NNU5</accession>
<name>A0A2P2NNU5_RHIMU</name>